<dbReference type="EMBL" id="CAJOAZ010030551">
    <property type="protein sequence ID" value="CAF4433827.1"/>
    <property type="molecule type" value="Genomic_DNA"/>
</dbReference>
<protein>
    <submittedName>
        <fullName evidence="1">Uncharacterized protein</fullName>
    </submittedName>
</protein>
<comment type="caution">
    <text evidence="1">The sequence shown here is derived from an EMBL/GenBank/DDBJ whole genome shotgun (WGS) entry which is preliminary data.</text>
</comment>
<evidence type="ECO:0000313" key="2">
    <source>
        <dbReference type="Proteomes" id="UP000663844"/>
    </source>
</evidence>
<organism evidence="1 2">
    <name type="scientific">Adineta steineri</name>
    <dbReference type="NCBI Taxonomy" id="433720"/>
    <lineage>
        <taxon>Eukaryota</taxon>
        <taxon>Metazoa</taxon>
        <taxon>Spiralia</taxon>
        <taxon>Gnathifera</taxon>
        <taxon>Rotifera</taxon>
        <taxon>Eurotatoria</taxon>
        <taxon>Bdelloidea</taxon>
        <taxon>Adinetida</taxon>
        <taxon>Adinetidae</taxon>
        <taxon>Adineta</taxon>
    </lineage>
</organism>
<feature type="non-terminal residue" evidence="1">
    <location>
        <position position="1"/>
    </location>
</feature>
<sequence length="82" mass="9814">IDNESHSEEEFENGEKQDSVIYRIESNYLNKYQRKYTKQQDVTYEHVYDNQGKIKDTPNYVCILLDFQTINNSHTIIGITHR</sequence>
<reference evidence="1" key="1">
    <citation type="submission" date="2021-02" db="EMBL/GenBank/DDBJ databases">
        <authorList>
            <person name="Nowell W R."/>
        </authorList>
    </citation>
    <scope>NUCLEOTIDE SEQUENCE</scope>
</reference>
<dbReference type="AlphaFoldDB" id="A0A820RDY0"/>
<accession>A0A820RDY0</accession>
<evidence type="ECO:0000313" key="1">
    <source>
        <dbReference type="EMBL" id="CAF4433827.1"/>
    </source>
</evidence>
<gene>
    <name evidence="1" type="ORF">OXD698_LOCUS53397</name>
</gene>
<proteinExistence type="predicted"/>
<name>A0A820RDY0_9BILA</name>
<dbReference type="Proteomes" id="UP000663844">
    <property type="component" value="Unassembled WGS sequence"/>
</dbReference>